<gene>
    <name evidence="1" type="ORF">GCM10007857_64700</name>
</gene>
<name>A0ABQ6B7F3_9BRAD</name>
<organism evidence="1 2">
    <name type="scientific">Bradyrhizobium iriomotense</name>
    <dbReference type="NCBI Taxonomy" id="441950"/>
    <lineage>
        <taxon>Bacteria</taxon>
        <taxon>Pseudomonadati</taxon>
        <taxon>Pseudomonadota</taxon>
        <taxon>Alphaproteobacteria</taxon>
        <taxon>Hyphomicrobiales</taxon>
        <taxon>Nitrobacteraceae</taxon>
        <taxon>Bradyrhizobium</taxon>
    </lineage>
</organism>
<evidence type="ECO:0000313" key="2">
    <source>
        <dbReference type="Proteomes" id="UP001156905"/>
    </source>
</evidence>
<dbReference type="Proteomes" id="UP001156905">
    <property type="component" value="Unassembled WGS sequence"/>
</dbReference>
<evidence type="ECO:0000313" key="1">
    <source>
        <dbReference type="EMBL" id="GLR89756.1"/>
    </source>
</evidence>
<dbReference type="EMBL" id="BSOW01000028">
    <property type="protein sequence ID" value="GLR89756.1"/>
    <property type="molecule type" value="Genomic_DNA"/>
</dbReference>
<accession>A0ABQ6B7F3</accession>
<dbReference type="RefSeq" id="WP_284272108.1">
    <property type="nucleotide sequence ID" value="NZ_BSOW01000028.1"/>
</dbReference>
<keyword evidence="2" id="KW-1185">Reference proteome</keyword>
<sequence length="65" mass="7055">MTNTQPTLIAFSVKEREGKPAIWTKIGAAFPHGKGPGLTIQLDALPLGDRIVLREPKEDKAETSN</sequence>
<comment type="caution">
    <text evidence="1">The sequence shown here is derived from an EMBL/GenBank/DDBJ whole genome shotgun (WGS) entry which is preliminary data.</text>
</comment>
<protein>
    <submittedName>
        <fullName evidence="1">Uncharacterized protein</fullName>
    </submittedName>
</protein>
<reference evidence="2" key="1">
    <citation type="journal article" date="2019" name="Int. J. Syst. Evol. Microbiol.">
        <title>The Global Catalogue of Microorganisms (GCM) 10K type strain sequencing project: providing services to taxonomists for standard genome sequencing and annotation.</title>
        <authorList>
            <consortium name="The Broad Institute Genomics Platform"/>
            <consortium name="The Broad Institute Genome Sequencing Center for Infectious Disease"/>
            <person name="Wu L."/>
            <person name="Ma J."/>
        </authorList>
    </citation>
    <scope>NUCLEOTIDE SEQUENCE [LARGE SCALE GENOMIC DNA]</scope>
    <source>
        <strain evidence="2">NBRC 102520</strain>
    </source>
</reference>
<proteinExistence type="predicted"/>